<dbReference type="EMBL" id="BMGI01000004">
    <property type="protein sequence ID" value="GGD40658.1"/>
    <property type="molecule type" value="Genomic_DNA"/>
</dbReference>
<dbReference type="Proteomes" id="UP000617355">
    <property type="component" value="Unassembled WGS sequence"/>
</dbReference>
<name>A0ABQ1QQC2_9RHOB</name>
<dbReference type="RefSeq" id="WP_188528378.1">
    <property type="nucleotide sequence ID" value="NZ_BMGI01000004.1"/>
</dbReference>
<organism evidence="2 3">
    <name type="scientific">Sinisalibacter lacisalsi</name>
    <dbReference type="NCBI Taxonomy" id="1526570"/>
    <lineage>
        <taxon>Bacteria</taxon>
        <taxon>Pseudomonadati</taxon>
        <taxon>Pseudomonadota</taxon>
        <taxon>Alphaproteobacteria</taxon>
        <taxon>Rhodobacterales</taxon>
        <taxon>Roseobacteraceae</taxon>
        <taxon>Sinisalibacter</taxon>
    </lineage>
</organism>
<dbReference type="NCBIfam" id="TIGR02218">
    <property type="entry name" value="phg_TIGR02218"/>
    <property type="match status" value="1"/>
</dbReference>
<reference evidence="3" key="1">
    <citation type="journal article" date="2019" name="Int. J. Syst. Evol. Microbiol.">
        <title>The Global Catalogue of Microorganisms (GCM) 10K type strain sequencing project: providing services to taxonomists for standard genome sequencing and annotation.</title>
        <authorList>
            <consortium name="The Broad Institute Genomics Platform"/>
            <consortium name="The Broad Institute Genome Sequencing Center for Infectious Disease"/>
            <person name="Wu L."/>
            <person name="Ma J."/>
        </authorList>
    </citation>
    <scope>NUCLEOTIDE SEQUENCE [LARGE SCALE GENOMIC DNA]</scope>
    <source>
        <strain evidence="3">CGMCC 1.12922</strain>
    </source>
</reference>
<gene>
    <name evidence="2" type="ORF">GCM10011358_25740</name>
</gene>
<proteinExistence type="predicted"/>
<sequence length="295" mass="31416">MALAQDFEAHLAGGVTTLARCWALTRRDGRVLGFTDHDRDVVFGGITFRADTGLSARALQQTTGLSIDNSEALGALSDAAVTEADIRAGRYDGAEVRAWLVNWAAPEQRHLMFRGQLGEITRGGGAFRAELVGLSEALNRAQGRVYQVPCAAVLGDAGCKVDLADPAFSAAGVVLAGEAQRRLRIAGFEAFADGWFASGRLVVLSGAAKGLVATIKADRLADGLRNIELWQGLRAEIATGDKVRLEAGCDKRPETCKDKFANFLNYRGFPDIPGEDQAINIRVRDGAATSLGRGK</sequence>
<evidence type="ECO:0000313" key="2">
    <source>
        <dbReference type="EMBL" id="GGD40658.1"/>
    </source>
</evidence>
<evidence type="ECO:0000259" key="1">
    <source>
        <dbReference type="Pfam" id="PF09356"/>
    </source>
</evidence>
<dbReference type="InterPro" id="IPR011928">
    <property type="entry name" value="Phage_phiJL001_Gp84"/>
</dbReference>
<comment type="caution">
    <text evidence="2">The sequence shown here is derived from an EMBL/GenBank/DDBJ whole genome shotgun (WGS) entry which is preliminary data.</text>
</comment>
<feature type="domain" description="Bacteriophage phiJL001 Gp84 C-terminal" evidence="1">
    <location>
        <begin position="194"/>
        <end position="276"/>
    </location>
</feature>
<keyword evidence="3" id="KW-1185">Reference proteome</keyword>
<protein>
    <recommendedName>
        <fullName evidence="1">Bacteriophage phiJL001 Gp84 C-terminal domain-containing protein</fullName>
    </recommendedName>
</protein>
<accession>A0ABQ1QQC2</accession>
<dbReference type="InterPro" id="IPR018964">
    <property type="entry name" value="Phage_phiJL001_Gp84_C"/>
</dbReference>
<dbReference type="Pfam" id="PF09356">
    <property type="entry name" value="Phage_BR0599"/>
    <property type="match status" value="1"/>
</dbReference>
<evidence type="ECO:0000313" key="3">
    <source>
        <dbReference type="Proteomes" id="UP000617355"/>
    </source>
</evidence>
<dbReference type="Pfam" id="PF09931">
    <property type="entry name" value="Phage_phiJL001_Gp84_N"/>
    <property type="match status" value="1"/>
</dbReference>